<dbReference type="GO" id="GO:0004356">
    <property type="term" value="F:glutamine synthetase activity"/>
    <property type="evidence" value="ECO:0007669"/>
    <property type="project" value="UniProtKB-EC"/>
</dbReference>
<dbReference type="PANTHER" id="PTHR43785">
    <property type="entry name" value="GAMMA-GLUTAMYLPUTRESCINE SYNTHETASE"/>
    <property type="match status" value="1"/>
</dbReference>
<evidence type="ECO:0000313" key="8">
    <source>
        <dbReference type="Proteomes" id="UP000555564"/>
    </source>
</evidence>
<comment type="caution">
    <text evidence="7">The sequence shown here is derived from an EMBL/GenBank/DDBJ whole genome shotgun (WGS) entry which is preliminary data.</text>
</comment>
<feature type="region of interest" description="Disordered" evidence="5">
    <location>
        <begin position="1"/>
        <end position="49"/>
    </location>
</feature>
<evidence type="ECO:0000256" key="1">
    <source>
        <dbReference type="ARBA" id="ARBA00009897"/>
    </source>
</evidence>
<evidence type="ECO:0000259" key="6">
    <source>
        <dbReference type="PROSITE" id="PS51987"/>
    </source>
</evidence>
<dbReference type="InterPro" id="IPR014746">
    <property type="entry name" value="Gln_synth/guanido_kin_cat_dom"/>
</dbReference>
<evidence type="ECO:0000256" key="2">
    <source>
        <dbReference type="ARBA" id="ARBA00022598"/>
    </source>
</evidence>
<dbReference type="AlphaFoldDB" id="A0A7X0I9N7"/>
<reference evidence="7 8" key="1">
    <citation type="submission" date="2020-08" db="EMBL/GenBank/DDBJ databases">
        <title>Sequencing the genomes of 1000 actinobacteria strains.</title>
        <authorList>
            <person name="Klenk H.-P."/>
        </authorList>
    </citation>
    <scope>NUCLEOTIDE SEQUENCE [LARGE SCALE GENOMIC DNA]</scope>
    <source>
        <strain evidence="7 8">DSM 44936</strain>
    </source>
</reference>
<name>A0A7X0I9N7_9ACTN</name>
<sequence length="493" mass="53258">MDRPERDRRATPAPMDHQERDERTEPAAMDRQERGQRAEPAGLDRPERDRRAALARDKARDLAAKGVTGVAVTWVDTSGITRVKAVPLDRLPHAAAWGIGASPVFDTFLLDDSTVQGRFAGGPVGDLRLHPDLDRLTPLAALPGWAWSPADRYDQHGDPHPLDARHLLRREVSKLAADGLTVRAAFEVEWAASIGDGDDFTPACTGPAYGMTRLTERADYLRDIMEAVTAAGIEVRQIHPEYAAGQYEISVAKDTPIAAADTTILVRETIRAISLDHGLRASFSPKVLADGVGNGGHVHLSLWRDDTNLMTAGEGPHGLTKEAESFTAGILTHLPALLAIGAPSVASYLRLIPSHWAGAYACWGLENREAALRLITGAEGEHHTAANIEIKCIDQSANPHLILAALLATAQTGLKETTPLPPPVTTDPATLDDQPRLPTTLDAALRSFEADPVLTEAFGEAVIDTITTVRRGEIALFADATPEQIASRTRWRH</sequence>
<dbReference type="PANTHER" id="PTHR43785:SF12">
    <property type="entry name" value="TYPE-1 GLUTAMINE SYNTHETASE 2"/>
    <property type="match status" value="1"/>
</dbReference>
<accession>A0A7X0I9N7</accession>
<evidence type="ECO:0000256" key="3">
    <source>
        <dbReference type="PROSITE-ProRule" id="PRU01331"/>
    </source>
</evidence>
<proteinExistence type="inferred from homology"/>
<evidence type="ECO:0000256" key="5">
    <source>
        <dbReference type="SAM" id="MobiDB-lite"/>
    </source>
</evidence>
<dbReference type="GO" id="GO:0006542">
    <property type="term" value="P:glutamine biosynthetic process"/>
    <property type="evidence" value="ECO:0007669"/>
    <property type="project" value="InterPro"/>
</dbReference>
<protein>
    <submittedName>
        <fullName evidence="7">Glutamine synthetase</fullName>
        <ecNumber evidence="7">6.3.1.2</ecNumber>
    </submittedName>
</protein>
<dbReference type="EC" id="6.3.1.2" evidence="7"/>
<feature type="domain" description="GS catalytic" evidence="6">
    <location>
        <begin position="164"/>
        <end position="493"/>
    </location>
</feature>
<dbReference type="Gene3D" id="3.30.590.10">
    <property type="entry name" value="Glutamine synthetase/guanido kinase, catalytic domain"/>
    <property type="match status" value="1"/>
</dbReference>
<gene>
    <name evidence="7" type="ORF">BJ992_000612</name>
</gene>
<dbReference type="Proteomes" id="UP000555564">
    <property type="component" value="Unassembled WGS sequence"/>
</dbReference>
<evidence type="ECO:0000313" key="7">
    <source>
        <dbReference type="EMBL" id="MBB6471181.1"/>
    </source>
</evidence>
<keyword evidence="2 7" id="KW-0436">Ligase</keyword>
<feature type="region of interest" description="Disordered" evidence="5">
    <location>
        <begin position="416"/>
        <end position="435"/>
    </location>
</feature>
<dbReference type="SUPFAM" id="SSF55931">
    <property type="entry name" value="Glutamine synthetase/guanido kinase"/>
    <property type="match status" value="1"/>
</dbReference>
<dbReference type="EMBL" id="JACHIU010000001">
    <property type="protein sequence ID" value="MBB6471181.1"/>
    <property type="molecule type" value="Genomic_DNA"/>
</dbReference>
<keyword evidence="8" id="KW-1185">Reference proteome</keyword>
<dbReference type="InterPro" id="IPR008146">
    <property type="entry name" value="Gln_synth_cat_dom"/>
</dbReference>
<dbReference type="Pfam" id="PF00120">
    <property type="entry name" value="Gln-synt_C"/>
    <property type="match status" value="1"/>
</dbReference>
<dbReference type="SMART" id="SM01230">
    <property type="entry name" value="Gln-synt_C"/>
    <property type="match status" value="1"/>
</dbReference>
<comment type="similarity">
    <text evidence="1 3 4">Belongs to the glutamine synthetase family.</text>
</comment>
<dbReference type="PROSITE" id="PS51987">
    <property type="entry name" value="GS_CATALYTIC"/>
    <property type="match status" value="1"/>
</dbReference>
<dbReference type="SUPFAM" id="SSF54368">
    <property type="entry name" value="Glutamine synthetase, N-terminal domain"/>
    <property type="match status" value="1"/>
</dbReference>
<evidence type="ECO:0000256" key="4">
    <source>
        <dbReference type="RuleBase" id="RU000384"/>
    </source>
</evidence>
<dbReference type="RefSeq" id="WP_221474666.1">
    <property type="nucleotide sequence ID" value="NZ_BAAALO010000028.1"/>
</dbReference>
<organism evidence="7 8">
    <name type="scientific">Sphaerisporangium rubeum</name>
    <dbReference type="NCBI Taxonomy" id="321317"/>
    <lineage>
        <taxon>Bacteria</taxon>
        <taxon>Bacillati</taxon>
        <taxon>Actinomycetota</taxon>
        <taxon>Actinomycetes</taxon>
        <taxon>Streptosporangiales</taxon>
        <taxon>Streptosporangiaceae</taxon>
        <taxon>Sphaerisporangium</taxon>
    </lineage>
</organism>
<dbReference type="InterPro" id="IPR036651">
    <property type="entry name" value="Gln_synt_N_sf"/>
</dbReference>
<dbReference type="Gene3D" id="3.10.20.70">
    <property type="entry name" value="Glutamine synthetase, N-terminal domain"/>
    <property type="match status" value="1"/>
</dbReference>